<name>A0ABM5LKA3_FIBSS</name>
<gene>
    <name evidence="1" type="ordered locus">Fisuc_2529</name>
</gene>
<proteinExistence type="predicted"/>
<dbReference type="Proteomes" id="UP000001497">
    <property type="component" value="Chromosome"/>
</dbReference>
<reference evidence="1" key="1">
    <citation type="submission" date="2009-10" db="EMBL/GenBank/DDBJ databases">
        <title>Complete sequence of Fibrobacter succinogenes subsp. succinogenes S85.</title>
        <authorList>
            <consortium name="US DOE Joint Genome Institute"/>
            <person name="Lucas S."/>
            <person name="Copeland A."/>
            <person name="Lapidus A."/>
            <person name="Glavina del Rio T."/>
            <person name="Tice H."/>
            <person name="Bruce D."/>
            <person name="Goodwin L."/>
            <person name="Pitluck S."/>
            <person name="Chertkov O."/>
            <person name="Detter J.C."/>
            <person name="Han C."/>
            <person name="Tapia R."/>
            <person name="Larimer F."/>
            <person name="Land M."/>
            <person name="Hauser L."/>
            <person name="Kyrpides N."/>
            <person name="Mikhailova N."/>
            <person name="Weimer P.J."/>
            <person name="Stevenson D.M."/>
            <person name="Boyum J."/>
            <person name="Brumm P.I."/>
            <person name="Mead D."/>
        </authorList>
    </citation>
    <scope>NUCLEOTIDE SEQUENCE [LARGE SCALE GENOMIC DNA]</scope>
    <source>
        <strain evidence="1">S85</strain>
    </source>
</reference>
<accession>A0ABM5LKA3</accession>
<sequence length="352" mass="40245">MKVISTTLKLACCPLAFCDMAWAKSDVDYRKSLSKARVYMVAKKPRLDFCNVKFAGHKIDLDLVSECGRVSVSIPADEPLFKPSEKKTLVVDVGMDVPHILTKDEVVAKTHGMKFYEIDTAFYEKASDKELKKCLDEDAFVAWLTPEKLLYLYSNRLIRIPNLDKTKCFLWNYEPMFIGKVVRPVVKRADLRHAREPFLDMLESEIEDCEDIRDDVVLLFFDVEERDNSLLIGNAVSINEFQLLLNGLALPSIDLLAMDAENVFIEKFKPKYNAALFHPYLSGADDTPDSEYDAIDYAIDDWMTLVFKGMKWYGGLEGNCLVYSKGDGLRVMHPTDFDDFLERKFIESVLAC</sequence>
<dbReference type="EMBL" id="CP001792">
    <property type="protein sequence ID" value="ACX76115.1"/>
    <property type="molecule type" value="Genomic_DNA"/>
</dbReference>
<keyword evidence="2" id="KW-1185">Reference proteome</keyword>
<organism evidence="1 2">
    <name type="scientific">Fibrobacter succinogenes (strain ATCC 19169 / S85)</name>
    <dbReference type="NCBI Taxonomy" id="59374"/>
    <lineage>
        <taxon>Bacteria</taxon>
        <taxon>Pseudomonadati</taxon>
        <taxon>Fibrobacterota</taxon>
        <taxon>Fibrobacteria</taxon>
        <taxon>Fibrobacterales</taxon>
        <taxon>Fibrobacteraceae</taxon>
        <taxon>Fibrobacter</taxon>
    </lineage>
</organism>
<protein>
    <recommendedName>
        <fullName evidence="3">Lipoprotein</fullName>
    </recommendedName>
</protein>
<evidence type="ECO:0000313" key="2">
    <source>
        <dbReference type="Proteomes" id="UP000001497"/>
    </source>
</evidence>
<evidence type="ECO:0000313" key="1">
    <source>
        <dbReference type="EMBL" id="ACX76115.1"/>
    </source>
</evidence>
<evidence type="ECO:0008006" key="3">
    <source>
        <dbReference type="Google" id="ProtNLM"/>
    </source>
</evidence>